<sequence length="252" mass="26230">MADTQAAAPAQTPRRADPWKVAFVVLLIVGLLTVVTWLLLGSRLLVVREVQVEGLNRLGTEEVVVAADVPPGTPLVRVDLDAVAERVEELRLVEEATVSRNWPAAVGIAVMERTPVLAVPADGQFMLIDRFGVTVETVPERPAALPELALEGEPEGHPAVAAAAAIVRELPAEVSGLVERIEAADGDTVVLRLRDGAEVVWGDARGGAEKARVLMILLAEHPPAAGLSYDVSAPDVAVVGGLDGAATAGPAA</sequence>
<keyword evidence="11" id="KW-1185">Reference proteome</keyword>
<evidence type="ECO:0000256" key="4">
    <source>
        <dbReference type="ARBA" id="ARBA00022692"/>
    </source>
</evidence>
<gene>
    <name evidence="10" type="ORF">CLV72_10467</name>
</gene>
<feature type="domain" description="POTRA" evidence="9">
    <location>
        <begin position="45"/>
        <end position="113"/>
    </location>
</feature>
<dbReference type="PANTHER" id="PTHR37820:SF1">
    <property type="entry name" value="CELL DIVISION PROTEIN FTSQ"/>
    <property type="match status" value="1"/>
</dbReference>
<dbReference type="GO" id="GO:0005886">
    <property type="term" value="C:plasma membrane"/>
    <property type="evidence" value="ECO:0007669"/>
    <property type="project" value="TreeGrafter"/>
</dbReference>
<comment type="subcellular location">
    <subcellularLocation>
        <location evidence="1">Membrane</location>
    </subcellularLocation>
</comment>
<dbReference type="InterPro" id="IPR013685">
    <property type="entry name" value="POTRA_FtsQ_type"/>
</dbReference>
<proteinExistence type="predicted"/>
<evidence type="ECO:0000313" key="11">
    <source>
        <dbReference type="Proteomes" id="UP000237846"/>
    </source>
</evidence>
<dbReference type="RefSeq" id="WP_106245651.1">
    <property type="nucleotide sequence ID" value="NZ_PVZC01000004.1"/>
</dbReference>
<dbReference type="EMBL" id="PVZC01000004">
    <property type="protein sequence ID" value="PRX98490.1"/>
    <property type="molecule type" value="Genomic_DNA"/>
</dbReference>
<evidence type="ECO:0000256" key="1">
    <source>
        <dbReference type="ARBA" id="ARBA00004370"/>
    </source>
</evidence>
<evidence type="ECO:0000256" key="2">
    <source>
        <dbReference type="ARBA" id="ARBA00022475"/>
    </source>
</evidence>
<dbReference type="InterPro" id="IPR034746">
    <property type="entry name" value="POTRA"/>
</dbReference>
<dbReference type="PROSITE" id="PS51779">
    <property type="entry name" value="POTRA"/>
    <property type="match status" value="1"/>
</dbReference>
<dbReference type="OrthoDB" id="9790760at2"/>
<keyword evidence="6 8" id="KW-0472">Membrane</keyword>
<accession>A0A2T0Q3V7</accession>
<dbReference type="InterPro" id="IPR050487">
    <property type="entry name" value="FtsQ_DivIB"/>
</dbReference>
<dbReference type="PANTHER" id="PTHR37820">
    <property type="entry name" value="CELL DIVISION PROTEIN DIVIB"/>
    <property type="match status" value="1"/>
</dbReference>
<feature type="transmembrane region" description="Helical" evidence="8">
    <location>
        <begin position="21"/>
        <end position="40"/>
    </location>
</feature>
<dbReference type="GO" id="GO:0051301">
    <property type="term" value="P:cell division"/>
    <property type="evidence" value="ECO:0007669"/>
    <property type="project" value="UniProtKB-KW"/>
</dbReference>
<dbReference type="Pfam" id="PF03799">
    <property type="entry name" value="FtsQ_DivIB_C"/>
    <property type="match status" value="1"/>
</dbReference>
<dbReference type="Gene3D" id="3.10.20.310">
    <property type="entry name" value="membrane protein fhac"/>
    <property type="match status" value="1"/>
</dbReference>
<evidence type="ECO:0000313" key="10">
    <source>
        <dbReference type="EMBL" id="PRX98490.1"/>
    </source>
</evidence>
<keyword evidence="4 8" id="KW-0812">Transmembrane</keyword>
<name>A0A2T0Q3V7_9ACTN</name>
<dbReference type="AlphaFoldDB" id="A0A2T0Q3V7"/>
<protein>
    <submittedName>
        <fullName evidence="10">Cell division protein FtsQ</fullName>
    </submittedName>
</protein>
<keyword evidence="5 8" id="KW-1133">Transmembrane helix</keyword>
<evidence type="ECO:0000256" key="6">
    <source>
        <dbReference type="ARBA" id="ARBA00023136"/>
    </source>
</evidence>
<evidence type="ECO:0000256" key="8">
    <source>
        <dbReference type="SAM" id="Phobius"/>
    </source>
</evidence>
<organism evidence="10 11">
    <name type="scientific">Allonocardiopsis opalescens</name>
    <dbReference type="NCBI Taxonomy" id="1144618"/>
    <lineage>
        <taxon>Bacteria</taxon>
        <taxon>Bacillati</taxon>
        <taxon>Actinomycetota</taxon>
        <taxon>Actinomycetes</taxon>
        <taxon>Streptosporangiales</taxon>
        <taxon>Allonocardiopsis</taxon>
    </lineage>
</organism>
<keyword evidence="2" id="KW-1003">Cell membrane</keyword>
<dbReference type="Pfam" id="PF08478">
    <property type="entry name" value="POTRA_1"/>
    <property type="match status" value="1"/>
</dbReference>
<comment type="caution">
    <text evidence="10">The sequence shown here is derived from an EMBL/GenBank/DDBJ whole genome shotgun (WGS) entry which is preliminary data.</text>
</comment>
<dbReference type="InterPro" id="IPR005548">
    <property type="entry name" value="Cell_div_FtsQ/DivIB_C"/>
</dbReference>
<keyword evidence="3 10" id="KW-0132">Cell division</keyword>
<evidence type="ECO:0000259" key="9">
    <source>
        <dbReference type="PROSITE" id="PS51779"/>
    </source>
</evidence>
<reference evidence="10 11" key="1">
    <citation type="submission" date="2018-03" db="EMBL/GenBank/DDBJ databases">
        <title>Genomic Encyclopedia of Archaeal and Bacterial Type Strains, Phase II (KMG-II): from individual species to whole genera.</title>
        <authorList>
            <person name="Goeker M."/>
        </authorList>
    </citation>
    <scope>NUCLEOTIDE SEQUENCE [LARGE SCALE GENOMIC DNA]</scope>
    <source>
        <strain evidence="10 11">DSM 45601</strain>
    </source>
</reference>
<dbReference type="Proteomes" id="UP000237846">
    <property type="component" value="Unassembled WGS sequence"/>
</dbReference>
<evidence type="ECO:0000256" key="3">
    <source>
        <dbReference type="ARBA" id="ARBA00022618"/>
    </source>
</evidence>
<evidence type="ECO:0000256" key="5">
    <source>
        <dbReference type="ARBA" id="ARBA00022989"/>
    </source>
</evidence>
<keyword evidence="7" id="KW-0131">Cell cycle</keyword>
<evidence type="ECO:0000256" key="7">
    <source>
        <dbReference type="ARBA" id="ARBA00023306"/>
    </source>
</evidence>